<dbReference type="AlphaFoldDB" id="A0A9W9W0A2"/>
<comment type="caution">
    <text evidence="6">The sequence shown here is derived from an EMBL/GenBank/DDBJ whole genome shotgun (WGS) entry which is preliminary data.</text>
</comment>
<gene>
    <name evidence="6" type="ORF">N7509_007920</name>
</gene>
<organism evidence="6 7">
    <name type="scientific">Penicillium cosmopolitanum</name>
    <dbReference type="NCBI Taxonomy" id="1131564"/>
    <lineage>
        <taxon>Eukaryota</taxon>
        <taxon>Fungi</taxon>
        <taxon>Dikarya</taxon>
        <taxon>Ascomycota</taxon>
        <taxon>Pezizomycotina</taxon>
        <taxon>Eurotiomycetes</taxon>
        <taxon>Eurotiomycetidae</taxon>
        <taxon>Eurotiales</taxon>
        <taxon>Aspergillaceae</taxon>
        <taxon>Penicillium</taxon>
    </lineage>
</organism>
<dbReference type="GO" id="GO:0044550">
    <property type="term" value="P:secondary metabolite biosynthetic process"/>
    <property type="evidence" value="ECO:0007669"/>
    <property type="project" value="UniProtKB-ARBA"/>
</dbReference>
<evidence type="ECO:0000259" key="5">
    <source>
        <dbReference type="Pfam" id="PF00891"/>
    </source>
</evidence>
<evidence type="ECO:0000256" key="3">
    <source>
        <dbReference type="ARBA" id="ARBA00022691"/>
    </source>
</evidence>
<sequence length="401" mass="45098">MENIIDQIKSLAQDADEAGRRKILDGLRDLALSLETPQDTMQRISYLHLQPALVRVGLDLNIFKTLAESDHPLNLDELATKANAAPTLLDQATIINSWQSLKRIANIELKARVLRYLASVGTIKETGDNTFTGNNITRSLSDEGIASAIYHNVNIIAPPIFALPDFLVKNKYQDITSSVNTPLQQAFNTDQPAFVWAQTKPDLFVHFNKFMEAEQRGMRRWFDVFPIEEKSKDLSPDQALFVDVGGNIGHQSLALKKRLPDIKNDIIVEDMEIVISCVIPCEGVKTVVFDFFQPQVVRGARFYYFRSILHDWADEKALIILKNTISALGPDSAILIDEMVLPNSGVHWHATQVDMAMMSSLASLERTTKQWHSLLERAGLKIVEIHTYSARYNSILECVPV</sequence>
<dbReference type="GeneID" id="81371537"/>
<dbReference type="PIRSF" id="PIRSF005739">
    <property type="entry name" value="O-mtase"/>
    <property type="match status" value="1"/>
</dbReference>
<dbReference type="InterPro" id="IPR029063">
    <property type="entry name" value="SAM-dependent_MTases_sf"/>
</dbReference>
<dbReference type="PROSITE" id="PS51683">
    <property type="entry name" value="SAM_OMT_II"/>
    <property type="match status" value="1"/>
</dbReference>
<keyword evidence="1" id="KW-0489">Methyltransferase</keyword>
<evidence type="ECO:0000313" key="6">
    <source>
        <dbReference type="EMBL" id="KAJ5392430.1"/>
    </source>
</evidence>
<dbReference type="EMBL" id="JAPZBU010000008">
    <property type="protein sequence ID" value="KAJ5392430.1"/>
    <property type="molecule type" value="Genomic_DNA"/>
</dbReference>
<keyword evidence="7" id="KW-1185">Reference proteome</keyword>
<dbReference type="Gene3D" id="1.10.10.10">
    <property type="entry name" value="Winged helix-like DNA-binding domain superfamily/Winged helix DNA-binding domain"/>
    <property type="match status" value="1"/>
</dbReference>
<dbReference type="GO" id="GO:0032259">
    <property type="term" value="P:methylation"/>
    <property type="evidence" value="ECO:0007669"/>
    <property type="project" value="UniProtKB-KW"/>
</dbReference>
<keyword evidence="3" id="KW-0949">S-adenosyl-L-methionine</keyword>
<dbReference type="InterPro" id="IPR036390">
    <property type="entry name" value="WH_DNA-bd_sf"/>
</dbReference>
<dbReference type="PANTHER" id="PTHR43712">
    <property type="entry name" value="PUTATIVE (AFU_ORTHOLOGUE AFUA_4G14580)-RELATED"/>
    <property type="match status" value="1"/>
</dbReference>
<dbReference type="GO" id="GO:0008171">
    <property type="term" value="F:O-methyltransferase activity"/>
    <property type="evidence" value="ECO:0007669"/>
    <property type="project" value="InterPro"/>
</dbReference>
<keyword evidence="2" id="KW-0808">Transferase</keyword>
<accession>A0A9W9W0A2</accession>
<dbReference type="OrthoDB" id="2410195at2759"/>
<dbReference type="Pfam" id="PF00891">
    <property type="entry name" value="Methyltransf_2"/>
    <property type="match status" value="1"/>
</dbReference>
<dbReference type="InterPro" id="IPR001077">
    <property type="entry name" value="COMT_C"/>
</dbReference>
<evidence type="ECO:0000256" key="2">
    <source>
        <dbReference type="ARBA" id="ARBA00022679"/>
    </source>
</evidence>
<dbReference type="SUPFAM" id="SSF53335">
    <property type="entry name" value="S-adenosyl-L-methionine-dependent methyltransferases"/>
    <property type="match status" value="1"/>
</dbReference>
<evidence type="ECO:0000256" key="4">
    <source>
        <dbReference type="PIRSR" id="PIRSR005739-1"/>
    </source>
</evidence>
<feature type="active site" description="Proton acceptor" evidence="4">
    <location>
        <position position="310"/>
    </location>
</feature>
<reference evidence="6" key="1">
    <citation type="submission" date="2022-12" db="EMBL/GenBank/DDBJ databases">
        <authorList>
            <person name="Petersen C."/>
        </authorList>
    </citation>
    <scope>NUCLEOTIDE SEQUENCE</scope>
    <source>
        <strain evidence="6">IBT 29677</strain>
    </source>
</reference>
<dbReference type="PANTHER" id="PTHR43712:SF1">
    <property type="entry name" value="HYPOTHETICAL O-METHYLTRANSFERASE (EUROFUNG)-RELATED"/>
    <property type="match status" value="1"/>
</dbReference>
<dbReference type="RefSeq" id="XP_056488108.1">
    <property type="nucleotide sequence ID" value="XM_056632557.1"/>
</dbReference>
<evidence type="ECO:0000313" key="7">
    <source>
        <dbReference type="Proteomes" id="UP001147747"/>
    </source>
</evidence>
<evidence type="ECO:0000256" key="1">
    <source>
        <dbReference type="ARBA" id="ARBA00022603"/>
    </source>
</evidence>
<dbReference type="InterPro" id="IPR036388">
    <property type="entry name" value="WH-like_DNA-bd_sf"/>
</dbReference>
<dbReference type="Proteomes" id="UP001147747">
    <property type="component" value="Unassembled WGS sequence"/>
</dbReference>
<dbReference type="InterPro" id="IPR016461">
    <property type="entry name" value="COMT-like"/>
</dbReference>
<proteinExistence type="predicted"/>
<dbReference type="SUPFAM" id="SSF46785">
    <property type="entry name" value="Winged helix' DNA-binding domain"/>
    <property type="match status" value="1"/>
</dbReference>
<reference evidence="6" key="2">
    <citation type="journal article" date="2023" name="IMA Fungus">
        <title>Comparative genomic study of the Penicillium genus elucidates a diverse pangenome and 15 lateral gene transfer events.</title>
        <authorList>
            <person name="Petersen C."/>
            <person name="Sorensen T."/>
            <person name="Nielsen M.R."/>
            <person name="Sondergaard T.E."/>
            <person name="Sorensen J.L."/>
            <person name="Fitzpatrick D.A."/>
            <person name="Frisvad J.C."/>
            <person name="Nielsen K.L."/>
        </authorList>
    </citation>
    <scope>NUCLEOTIDE SEQUENCE</scope>
    <source>
        <strain evidence="6">IBT 29677</strain>
    </source>
</reference>
<feature type="domain" description="O-methyltransferase C-terminal" evidence="5">
    <location>
        <begin position="239"/>
        <end position="380"/>
    </location>
</feature>
<dbReference type="Gene3D" id="3.40.50.150">
    <property type="entry name" value="Vaccinia Virus protein VP39"/>
    <property type="match status" value="1"/>
</dbReference>
<protein>
    <recommendedName>
        <fullName evidence="5">O-methyltransferase C-terminal domain-containing protein</fullName>
    </recommendedName>
</protein>
<name>A0A9W9W0A2_9EURO</name>